<comment type="caution">
    <text evidence="2">The sequence shown here is derived from an EMBL/GenBank/DDBJ whole genome shotgun (WGS) entry which is preliminary data.</text>
</comment>
<sequence>MFSLVPRSLFRLATGAAAGYLFALRPWQLRWGADEREVHAEMPGDDLAGRAQYQATRAITVAAPPAGVWPWLIELAGDRPGAGTDRPASAPSAGTPGEEPAGQGLKVGDVLLGRNDGNAFIVERIDPPHTLVLAMRGADATTTCSVSLREVDGGTRLIFRTRVRAEPNVRGTTYLAATDLGDFLTTRRRLLTIKERAESTHQ</sequence>
<dbReference type="RefSeq" id="WP_106235766.1">
    <property type="nucleotide sequence ID" value="NZ_PVNG01000002.1"/>
</dbReference>
<dbReference type="OrthoDB" id="3255669at2"/>
<name>A0A2T0N9P7_9ACTN</name>
<feature type="region of interest" description="Disordered" evidence="1">
    <location>
        <begin position="80"/>
        <end position="104"/>
    </location>
</feature>
<evidence type="ECO:0000313" key="3">
    <source>
        <dbReference type="Proteomes" id="UP000238312"/>
    </source>
</evidence>
<organism evidence="2 3">
    <name type="scientific">Nonomuraea fuscirosea</name>
    <dbReference type="NCBI Taxonomy" id="1291556"/>
    <lineage>
        <taxon>Bacteria</taxon>
        <taxon>Bacillati</taxon>
        <taxon>Actinomycetota</taxon>
        <taxon>Actinomycetes</taxon>
        <taxon>Streptosporangiales</taxon>
        <taxon>Streptosporangiaceae</taxon>
        <taxon>Nonomuraea</taxon>
    </lineage>
</organism>
<dbReference type="Gene3D" id="3.30.530.20">
    <property type="match status" value="1"/>
</dbReference>
<dbReference type="SUPFAM" id="SSF55961">
    <property type="entry name" value="Bet v1-like"/>
    <property type="match status" value="1"/>
</dbReference>
<keyword evidence="3" id="KW-1185">Reference proteome</keyword>
<evidence type="ECO:0000313" key="2">
    <source>
        <dbReference type="EMBL" id="PRX69485.1"/>
    </source>
</evidence>
<dbReference type="EMBL" id="PVNG01000002">
    <property type="protein sequence ID" value="PRX69485.1"/>
    <property type="molecule type" value="Genomic_DNA"/>
</dbReference>
<dbReference type="InterPro" id="IPR023393">
    <property type="entry name" value="START-like_dom_sf"/>
</dbReference>
<protein>
    <submittedName>
        <fullName evidence="2">Uncharacterized protein</fullName>
    </submittedName>
</protein>
<gene>
    <name evidence="2" type="ORF">B0I32_102543</name>
</gene>
<evidence type="ECO:0000256" key="1">
    <source>
        <dbReference type="SAM" id="MobiDB-lite"/>
    </source>
</evidence>
<dbReference type="Proteomes" id="UP000238312">
    <property type="component" value="Unassembled WGS sequence"/>
</dbReference>
<accession>A0A2T0N9P7</accession>
<dbReference type="AlphaFoldDB" id="A0A2T0N9P7"/>
<proteinExistence type="predicted"/>
<reference evidence="2 3" key="1">
    <citation type="submission" date="2018-03" db="EMBL/GenBank/DDBJ databases">
        <title>Genomic Encyclopedia of Type Strains, Phase III (KMG-III): the genomes of soil and plant-associated and newly described type strains.</title>
        <authorList>
            <person name="Whitman W."/>
        </authorList>
    </citation>
    <scope>NUCLEOTIDE SEQUENCE [LARGE SCALE GENOMIC DNA]</scope>
    <source>
        <strain evidence="2 3">CGMCC 4.7104</strain>
    </source>
</reference>